<protein>
    <submittedName>
        <fullName evidence="1">Contractile injection system protein, VgrG/Pvc8 family</fullName>
    </submittedName>
</protein>
<dbReference type="Pfam" id="PF05954">
    <property type="entry name" value="Phage_GPD"/>
    <property type="match status" value="1"/>
</dbReference>
<evidence type="ECO:0000313" key="1">
    <source>
        <dbReference type="EMBL" id="WIY23799.1"/>
    </source>
</evidence>
<sequence>MGLIDFLPFFRITVDGTDISSTLASRLVNLTLTDAAGVKSDQVQFTLSDTALFGKLVEPSAGAEIKVWLGYAFQLKYMGLFIADTVEMQGPPDQMTVTGYASLTGESSSGKTALTDQKKRSWPDGTTIGDLVAKIAGEHGLQEAVSKSLAAIALAHIDQIDESDINLLSRVARDHDAIAKPGDGRIVMAKRGESLTASGQPMPSLLLTQSKVSRWRYRNSVRDAVGSVITVYQDLGAGRSQECRAGEGDPIRRIKRRQPNQAAAQRAADAELKRLKRAGRSFSVSMKGNPDAMAEAKLSVAGFRSYIDGEWLITQATHTLDSGGYRTKVEAEPLE</sequence>
<dbReference type="SUPFAM" id="SSF69279">
    <property type="entry name" value="Phage tail proteins"/>
    <property type="match status" value="1"/>
</dbReference>
<dbReference type="KEGG" id="ppso:QPJ95_14225"/>
<dbReference type="RefSeq" id="WP_270920413.1">
    <property type="nucleotide sequence ID" value="NZ_CP127247.1"/>
</dbReference>
<dbReference type="Proteomes" id="UP001238334">
    <property type="component" value="Chromosome"/>
</dbReference>
<dbReference type="EMBL" id="CP127247">
    <property type="protein sequence ID" value="WIY23799.1"/>
    <property type="molecule type" value="Genomic_DNA"/>
</dbReference>
<proteinExistence type="predicted"/>
<accession>A0A9Y2KWH1</accession>
<name>A0A9Y2KWH1_9RHOB</name>
<dbReference type="AlphaFoldDB" id="A0A9Y2KWH1"/>
<keyword evidence="2" id="KW-1185">Reference proteome</keyword>
<reference evidence="1 2" key="1">
    <citation type="submission" date="2023-06" db="EMBL/GenBank/DDBJ databases">
        <title>Parasedimentitalea psychrophila sp. nov., a psychrophilic bacterium isolated from deep-sea sediment.</title>
        <authorList>
            <person name="Li A."/>
        </authorList>
    </citation>
    <scope>NUCLEOTIDE SEQUENCE [LARGE SCALE GENOMIC DNA]</scope>
    <source>
        <strain evidence="1 2">QS115</strain>
    </source>
</reference>
<organism evidence="1 2">
    <name type="scientific">Parasedimentitalea psychrophila</name>
    <dbReference type="NCBI Taxonomy" id="2997337"/>
    <lineage>
        <taxon>Bacteria</taxon>
        <taxon>Pseudomonadati</taxon>
        <taxon>Pseudomonadota</taxon>
        <taxon>Alphaproteobacteria</taxon>
        <taxon>Rhodobacterales</taxon>
        <taxon>Paracoccaceae</taxon>
        <taxon>Parasedimentitalea</taxon>
    </lineage>
</organism>
<gene>
    <name evidence="1" type="ORF">QPJ95_14225</name>
</gene>
<evidence type="ECO:0000313" key="2">
    <source>
        <dbReference type="Proteomes" id="UP001238334"/>
    </source>
</evidence>